<dbReference type="EMBL" id="JBEXAC010000002">
    <property type="protein sequence ID" value="MET6999240.1"/>
    <property type="molecule type" value="Genomic_DNA"/>
</dbReference>
<dbReference type="InterPro" id="IPR027417">
    <property type="entry name" value="P-loop_NTPase"/>
</dbReference>
<evidence type="ECO:0000259" key="1">
    <source>
        <dbReference type="Pfam" id="PF13521"/>
    </source>
</evidence>
<protein>
    <submittedName>
        <fullName evidence="2">ATP-binding protein</fullName>
    </submittedName>
</protein>
<keyword evidence="3" id="KW-1185">Reference proteome</keyword>
<dbReference type="Pfam" id="PF13521">
    <property type="entry name" value="AAA_28"/>
    <property type="match status" value="1"/>
</dbReference>
<dbReference type="RefSeq" id="WP_354661808.1">
    <property type="nucleotide sequence ID" value="NZ_JBEXAC010000002.1"/>
</dbReference>
<keyword evidence="2" id="KW-0547">Nucleotide-binding</keyword>
<dbReference type="Proteomes" id="UP001549749">
    <property type="component" value="Unassembled WGS sequence"/>
</dbReference>
<comment type="caution">
    <text evidence="2">The sequence shown here is derived from an EMBL/GenBank/DDBJ whole genome shotgun (WGS) entry which is preliminary data.</text>
</comment>
<proteinExistence type="predicted"/>
<name>A0ABV2T852_9BACT</name>
<gene>
    <name evidence="2" type="ORF">ABR189_17765</name>
</gene>
<dbReference type="InterPro" id="IPR052735">
    <property type="entry name" value="NAD_biosynth-regulator"/>
</dbReference>
<sequence length="175" mass="20550">MKRIVVIGPESTGKSTLSEKLAAHYQTVWVPEYARQYLEELPRPYEKEDLLHIAQGQQQLENRMKAQANRLLICDTDLYVLKVWSEHKYGDCDPQILQQIAAQPCDLYLLTYIDIPWQDDPQREYPDPTMRNYFYHIYRDIVMQSGTPWADIRGSYQEREQLGIAAIDALEQGER</sequence>
<reference evidence="2 3" key="1">
    <citation type="submission" date="2024-06" db="EMBL/GenBank/DDBJ databases">
        <title>Chitinophaga defluvii sp. nov., isolated from municipal sewage.</title>
        <authorList>
            <person name="Zhang L."/>
        </authorList>
    </citation>
    <scope>NUCLEOTIDE SEQUENCE [LARGE SCALE GENOMIC DNA]</scope>
    <source>
        <strain evidence="2 3">H8</strain>
    </source>
</reference>
<keyword evidence="2" id="KW-0067">ATP-binding</keyword>
<dbReference type="InterPro" id="IPR038727">
    <property type="entry name" value="NadR/Ttd14_AAA_dom"/>
</dbReference>
<dbReference type="SUPFAM" id="SSF52540">
    <property type="entry name" value="P-loop containing nucleoside triphosphate hydrolases"/>
    <property type="match status" value="1"/>
</dbReference>
<evidence type="ECO:0000313" key="2">
    <source>
        <dbReference type="EMBL" id="MET6999240.1"/>
    </source>
</evidence>
<evidence type="ECO:0000313" key="3">
    <source>
        <dbReference type="Proteomes" id="UP001549749"/>
    </source>
</evidence>
<feature type="domain" description="NadR/Ttd14 AAA" evidence="1">
    <location>
        <begin position="3"/>
        <end position="159"/>
    </location>
</feature>
<accession>A0ABV2T852</accession>
<dbReference type="GO" id="GO:0005524">
    <property type="term" value="F:ATP binding"/>
    <property type="evidence" value="ECO:0007669"/>
    <property type="project" value="UniProtKB-KW"/>
</dbReference>
<dbReference type="PANTHER" id="PTHR37512">
    <property type="entry name" value="TRIFUNCTIONAL NAD BIOSYNTHESIS/REGULATOR PROTEIN NADR"/>
    <property type="match status" value="1"/>
</dbReference>
<dbReference type="Gene3D" id="3.40.50.300">
    <property type="entry name" value="P-loop containing nucleotide triphosphate hydrolases"/>
    <property type="match status" value="1"/>
</dbReference>
<organism evidence="2 3">
    <name type="scientific">Chitinophaga defluvii</name>
    <dbReference type="NCBI Taxonomy" id="3163343"/>
    <lineage>
        <taxon>Bacteria</taxon>
        <taxon>Pseudomonadati</taxon>
        <taxon>Bacteroidota</taxon>
        <taxon>Chitinophagia</taxon>
        <taxon>Chitinophagales</taxon>
        <taxon>Chitinophagaceae</taxon>
        <taxon>Chitinophaga</taxon>
    </lineage>
</organism>
<dbReference type="PANTHER" id="PTHR37512:SF1">
    <property type="entry name" value="NADR_TTD14 AAA DOMAIN-CONTAINING PROTEIN"/>
    <property type="match status" value="1"/>
</dbReference>